<dbReference type="AlphaFoldDB" id="A0AAD3S3H7"/>
<sequence length="369" mass="42168">MPRFNGGICYLFQLIPATPLFTEDNGKSLSVLSQSMCLQLLFTFSFLSISLFFYFSLCRRLKRPEEPQSHDPDRTSLSALKLSLSKITDKTLLTHEPNSIRLSQTLLLQLLPSNSPRWGGLFSSVRGFDDSAVSGSDSADSGVDCAAKNERLGEMRRKKKRAKKKKQSSSDLADLQSEDGGERRRVEEEPGVKNKDELICFYPFTSSSTKTQRKIKQQYDELVKSHESSGLTLSQVGQFVNCLVDARNELQSKSDIIQRKFTITKALLLKADRSSFDRLRQQIYRLELEQKRLEEDAFVYNWLQHQLKLSPAYKKMLEIGDSMELKAESGKPMKNPETEPMDISFEEFLAQEKKDSFWQKHGKSRLCSS</sequence>
<dbReference type="PANTHER" id="PTHR35991:SF1">
    <property type="entry name" value="CA-RESPONSIVE PROTEIN"/>
    <property type="match status" value="1"/>
</dbReference>
<accession>A0AAD3S3H7</accession>
<keyword evidence="2" id="KW-0812">Transmembrane</keyword>
<proteinExistence type="predicted"/>
<name>A0AAD3S3H7_NEPGR</name>
<evidence type="ECO:0000313" key="3">
    <source>
        <dbReference type="EMBL" id="GMH03754.1"/>
    </source>
</evidence>
<evidence type="ECO:0000256" key="1">
    <source>
        <dbReference type="SAM" id="MobiDB-lite"/>
    </source>
</evidence>
<keyword evidence="4" id="KW-1185">Reference proteome</keyword>
<protein>
    <recommendedName>
        <fullName evidence="5">AT1G17665-like protein</fullName>
    </recommendedName>
</protein>
<comment type="caution">
    <text evidence="3">The sequence shown here is derived from an EMBL/GenBank/DDBJ whole genome shotgun (WGS) entry which is preliminary data.</text>
</comment>
<dbReference type="PANTHER" id="PTHR35991">
    <property type="entry name" value="CA-RESPONSIVE PROTEIN"/>
    <property type="match status" value="1"/>
</dbReference>
<keyword evidence="2" id="KW-1133">Transmembrane helix</keyword>
<reference evidence="3" key="1">
    <citation type="submission" date="2023-05" db="EMBL/GenBank/DDBJ databases">
        <title>Nepenthes gracilis genome sequencing.</title>
        <authorList>
            <person name="Fukushima K."/>
        </authorList>
    </citation>
    <scope>NUCLEOTIDE SEQUENCE</scope>
    <source>
        <strain evidence="3">SING2019-196</strain>
    </source>
</reference>
<organism evidence="3 4">
    <name type="scientific">Nepenthes gracilis</name>
    <name type="common">Slender pitcher plant</name>
    <dbReference type="NCBI Taxonomy" id="150966"/>
    <lineage>
        <taxon>Eukaryota</taxon>
        <taxon>Viridiplantae</taxon>
        <taxon>Streptophyta</taxon>
        <taxon>Embryophyta</taxon>
        <taxon>Tracheophyta</taxon>
        <taxon>Spermatophyta</taxon>
        <taxon>Magnoliopsida</taxon>
        <taxon>eudicotyledons</taxon>
        <taxon>Gunneridae</taxon>
        <taxon>Pentapetalae</taxon>
        <taxon>Caryophyllales</taxon>
        <taxon>Nepenthaceae</taxon>
        <taxon>Nepenthes</taxon>
    </lineage>
</organism>
<gene>
    <name evidence="3" type="ORF">Nepgr_005593</name>
</gene>
<feature type="compositionally biased region" description="Low complexity" evidence="1">
    <location>
        <begin position="133"/>
        <end position="144"/>
    </location>
</feature>
<feature type="region of interest" description="Disordered" evidence="1">
    <location>
        <begin position="133"/>
        <end position="191"/>
    </location>
</feature>
<feature type="compositionally biased region" description="Basic residues" evidence="1">
    <location>
        <begin position="156"/>
        <end position="167"/>
    </location>
</feature>
<evidence type="ECO:0000256" key="2">
    <source>
        <dbReference type="SAM" id="Phobius"/>
    </source>
</evidence>
<feature type="transmembrane region" description="Helical" evidence="2">
    <location>
        <begin position="38"/>
        <end position="57"/>
    </location>
</feature>
<dbReference type="EMBL" id="BSYO01000004">
    <property type="protein sequence ID" value="GMH03754.1"/>
    <property type="molecule type" value="Genomic_DNA"/>
</dbReference>
<feature type="compositionally biased region" description="Basic and acidic residues" evidence="1">
    <location>
        <begin position="180"/>
        <end position="191"/>
    </location>
</feature>
<evidence type="ECO:0008006" key="5">
    <source>
        <dbReference type="Google" id="ProtNLM"/>
    </source>
</evidence>
<dbReference type="Proteomes" id="UP001279734">
    <property type="component" value="Unassembled WGS sequence"/>
</dbReference>
<keyword evidence="2" id="KW-0472">Membrane</keyword>
<evidence type="ECO:0000313" key="4">
    <source>
        <dbReference type="Proteomes" id="UP001279734"/>
    </source>
</evidence>